<name>A0A9X8D395_9BURK</name>
<evidence type="ECO:0000256" key="3">
    <source>
        <dbReference type="SAM" id="MobiDB-lite"/>
    </source>
</evidence>
<gene>
    <name evidence="5" type="ORF">D3H34_17645</name>
</gene>
<keyword evidence="2" id="KW-0175">Coiled coil</keyword>
<dbReference type="SMART" id="SM00698">
    <property type="entry name" value="MORN"/>
    <property type="match status" value="2"/>
</dbReference>
<evidence type="ECO:0000256" key="2">
    <source>
        <dbReference type="SAM" id="Coils"/>
    </source>
</evidence>
<feature type="compositionally biased region" description="Low complexity" evidence="3">
    <location>
        <begin position="398"/>
        <end position="420"/>
    </location>
</feature>
<keyword evidence="6" id="KW-1185">Reference proteome</keyword>
<dbReference type="SUPFAM" id="SSF82185">
    <property type="entry name" value="Histone H3 K4-specific methyltransferase SET7/9 N-terminal domain"/>
    <property type="match status" value="1"/>
</dbReference>
<keyword evidence="4" id="KW-0732">Signal</keyword>
<dbReference type="OrthoDB" id="8863349at2"/>
<evidence type="ECO:0000313" key="6">
    <source>
        <dbReference type="Proteomes" id="UP000265619"/>
    </source>
</evidence>
<organism evidence="5 6">
    <name type="scientific">Acidovorax cavernicola</name>
    <dbReference type="NCBI Taxonomy" id="1675792"/>
    <lineage>
        <taxon>Bacteria</taxon>
        <taxon>Pseudomonadati</taxon>
        <taxon>Pseudomonadota</taxon>
        <taxon>Betaproteobacteria</taxon>
        <taxon>Burkholderiales</taxon>
        <taxon>Comamonadaceae</taxon>
        <taxon>Acidovorax</taxon>
    </lineage>
</organism>
<dbReference type="EMBL" id="QXMN01000022">
    <property type="protein sequence ID" value="RIX77896.1"/>
    <property type="molecule type" value="Genomic_DNA"/>
</dbReference>
<accession>A0A9X8D395</accession>
<dbReference type="PANTHER" id="PTHR43215">
    <property type="entry name" value="RADIAL SPOKE HEAD 1 HOMOLOG"/>
    <property type="match status" value="1"/>
</dbReference>
<protein>
    <recommendedName>
        <fullName evidence="7">MORN repeat-containing protein</fullName>
    </recommendedName>
</protein>
<evidence type="ECO:0000313" key="5">
    <source>
        <dbReference type="EMBL" id="RIX77896.1"/>
    </source>
</evidence>
<dbReference type="PANTHER" id="PTHR43215:SF14">
    <property type="entry name" value="RADIAL SPOKE HEAD 1 HOMOLOG"/>
    <property type="match status" value="1"/>
</dbReference>
<dbReference type="AlphaFoldDB" id="A0A9X8D395"/>
<dbReference type="Pfam" id="PF02493">
    <property type="entry name" value="MORN"/>
    <property type="match status" value="3"/>
</dbReference>
<evidence type="ECO:0008006" key="7">
    <source>
        <dbReference type="Google" id="ProtNLM"/>
    </source>
</evidence>
<keyword evidence="1" id="KW-0677">Repeat</keyword>
<reference evidence="5 6" key="1">
    <citation type="submission" date="2018-09" db="EMBL/GenBank/DDBJ databases">
        <title>Acidovorax cavernicola nov. sp. isolated from Gruta de las Maravillas (Aracena, Spain).</title>
        <authorList>
            <person name="Jurado V."/>
            <person name="Gutierrez-Patricio S."/>
            <person name="Gonzalez-Pimentel J.L."/>
            <person name="Miller A.Z."/>
            <person name="Laiz L."/>
            <person name="Saiz-Jimenez C."/>
        </authorList>
    </citation>
    <scope>NUCLEOTIDE SEQUENCE [LARGE SCALE GENOMIC DNA]</scope>
    <source>
        <strain evidence="5 6">1011MAR4D40.2</strain>
    </source>
</reference>
<comment type="caution">
    <text evidence="5">The sequence shown here is derived from an EMBL/GenBank/DDBJ whole genome shotgun (WGS) entry which is preliminary data.</text>
</comment>
<dbReference type="InterPro" id="IPR003409">
    <property type="entry name" value="MORN"/>
</dbReference>
<proteinExistence type="predicted"/>
<evidence type="ECO:0000256" key="4">
    <source>
        <dbReference type="SAM" id="SignalP"/>
    </source>
</evidence>
<sequence>MTKGITARNLLSAMALSVCVLALPSVALAQVNPEIANCSELKDKATITQADLCAAHVGCRFVLNVQKTCARAKGYLERLQAAIGEGTRTLLFGYRKEITPDAVFTATLEGEDRENERKLGGLEAPQRLSKEIGARVRDVGTGDTLSGKGTSNTTWVYYGQTKDGQLDGNGTRIFSDGEIQRGRFSGGRMNGPGDILYAPNGSRYVGELAEGKRDGQGLYTFSNGATQSGTWGKDRSFQGTYIRGDGVRFEGLRLDSKHAQGREYRADGTLAEEGRYENGVLSVGARIDAEGNRTEINLPRDRETAARAEAEKTRLAAEAERQRKQELAAQAEQQFRASLQTMNPGQLFARADELTAQGDRARAREVQRALMSRFPDHPLATTAARQMSGESGGGASTGGSSASTGGTAAPARPAGGRLSAQACEAMKQSVITARVPPNASITASQETVMFMTKTVLDMIAAGCPTESGVTPAQIEAERKLRQQQYAAAESACNAVQSGGRRCVPQAHR</sequence>
<dbReference type="Gene3D" id="2.20.110.10">
    <property type="entry name" value="Histone H3 K4-specific methyltransferase SET7/9 N-terminal domain"/>
    <property type="match status" value="1"/>
</dbReference>
<dbReference type="RefSeq" id="WP_119555288.1">
    <property type="nucleotide sequence ID" value="NZ_QXMN01000022.1"/>
</dbReference>
<evidence type="ECO:0000256" key="1">
    <source>
        <dbReference type="ARBA" id="ARBA00022737"/>
    </source>
</evidence>
<feature type="signal peptide" evidence="4">
    <location>
        <begin position="1"/>
        <end position="29"/>
    </location>
</feature>
<feature type="region of interest" description="Disordered" evidence="3">
    <location>
        <begin position="384"/>
        <end position="420"/>
    </location>
</feature>
<dbReference type="Proteomes" id="UP000265619">
    <property type="component" value="Unassembled WGS sequence"/>
</dbReference>
<feature type="coiled-coil region" evidence="2">
    <location>
        <begin position="300"/>
        <end position="334"/>
    </location>
</feature>
<feature type="chain" id="PRO_5040740977" description="MORN repeat-containing protein" evidence="4">
    <location>
        <begin position="30"/>
        <end position="508"/>
    </location>
</feature>